<gene>
    <name evidence="2" type="ordered locus">Mfer_0619</name>
</gene>
<evidence type="ECO:0000313" key="2">
    <source>
        <dbReference type="EMBL" id="ADP77418.1"/>
    </source>
</evidence>
<dbReference type="AlphaFoldDB" id="E3GYN6"/>
<dbReference type="KEGG" id="mfv:Mfer_0619"/>
<name>E3GYN6_METFV</name>
<reference evidence="2 3" key="1">
    <citation type="journal article" date="2010" name="Stand. Genomic Sci.">
        <title>Complete genome sequence of Methanothermus fervidus type strain (V24S).</title>
        <authorList>
            <person name="Anderson I."/>
            <person name="Djao O.D."/>
            <person name="Misra M."/>
            <person name="Chertkov O."/>
            <person name="Nolan M."/>
            <person name="Lucas S."/>
            <person name="Lapidus A."/>
            <person name="Del Rio T.G."/>
            <person name="Tice H."/>
            <person name="Cheng J.F."/>
            <person name="Tapia R."/>
            <person name="Han C."/>
            <person name="Goodwin L."/>
            <person name="Pitluck S."/>
            <person name="Liolios K."/>
            <person name="Ivanova N."/>
            <person name="Mavromatis K."/>
            <person name="Mikhailova N."/>
            <person name="Pati A."/>
            <person name="Brambilla E."/>
            <person name="Chen A."/>
            <person name="Palaniappan K."/>
            <person name="Land M."/>
            <person name="Hauser L."/>
            <person name="Chang Y.J."/>
            <person name="Jeffries C.D."/>
            <person name="Sikorski J."/>
            <person name="Spring S."/>
            <person name="Rohde M."/>
            <person name="Eichinger K."/>
            <person name="Huber H."/>
            <person name="Wirth R."/>
            <person name="Goker M."/>
            <person name="Detter J.C."/>
            <person name="Woyke T."/>
            <person name="Bristow J."/>
            <person name="Eisen J.A."/>
            <person name="Markowitz V."/>
            <person name="Hugenholtz P."/>
            <person name="Klenk H.P."/>
            <person name="Kyrpides N.C."/>
        </authorList>
    </citation>
    <scope>NUCLEOTIDE SEQUENCE [LARGE SCALE GENOMIC DNA]</scope>
    <source>
        <strain evidence="3">ATCC 43054 / DSM 2088 / JCM 10308 / V24 S</strain>
    </source>
</reference>
<sequence>MKRLTVAVPKKWRNRLIKVINLEHELCTKKKKLEILKKGEDALKIPCGWLSISQLVDYIVQQYVTRKDIDLDFFKTKNKDTLSLNGKLSITFNDDTYKKVQNFRKRLARKGRCISFAEVVRSAIKSWFESERPIYHLKKEIENVEKLIKKYESKKEKRMEMWHRP</sequence>
<organism evidence="2 3">
    <name type="scientific">Methanothermus fervidus (strain ATCC 43054 / DSM 2088 / JCM 10308 / V24 S)</name>
    <dbReference type="NCBI Taxonomy" id="523846"/>
    <lineage>
        <taxon>Archaea</taxon>
        <taxon>Methanobacteriati</taxon>
        <taxon>Methanobacteriota</taxon>
        <taxon>Methanomada group</taxon>
        <taxon>Methanobacteria</taxon>
        <taxon>Methanobacteriales</taxon>
        <taxon>Methanothermaceae</taxon>
        <taxon>Methanothermus</taxon>
    </lineage>
</organism>
<evidence type="ECO:0000256" key="1">
    <source>
        <dbReference type="SAM" id="Coils"/>
    </source>
</evidence>
<dbReference type="Proteomes" id="UP000002315">
    <property type="component" value="Chromosome"/>
</dbReference>
<proteinExistence type="predicted"/>
<accession>E3GYN6</accession>
<dbReference type="STRING" id="523846.Mfer_0619"/>
<feature type="coiled-coil region" evidence="1">
    <location>
        <begin position="134"/>
        <end position="161"/>
    </location>
</feature>
<dbReference type="HOGENOM" id="CLU_1607158_0_0_2"/>
<protein>
    <submittedName>
        <fullName evidence="2">Uncharacterized protein</fullName>
    </submittedName>
</protein>
<dbReference type="EMBL" id="CP002278">
    <property type="protein sequence ID" value="ADP77418.1"/>
    <property type="molecule type" value="Genomic_DNA"/>
</dbReference>
<evidence type="ECO:0000313" key="3">
    <source>
        <dbReference type="Proteomes" id="UP000002315"/>
    </source>
</evidence>
<keyword evidence="3" id="KW-1185">Reference proteome</keyword>
<keyword evidence="1" id="KW-0175">Coiled coil</keyword>